<keyword evidence="2" id="KW-1185">Reference proteome</keyword>
<dbReference type="PROSITE" id="PS51257">
    <property type="entry name" value="PROKAR_LIPOPROTEIN"/>
    <property type="match status" value="1"/>
</dbReference>
<proteinExistence type="predicted"/>
<reference evidence="2" key="1">
    <citation type="journal article" date="2019" name="Int. J. Syst. Evol. Microbiol.">
        <title>The Global Catalogue of Microorganisms (GCM) 10K type strain sequencing project: providing services to taxonomists for standard genome sequencing and annotation.</title>
        <authorList>
            <consortium name="The Broad Institute Genomics Platform"/>
            <consortium name="The Broad Institute Genome Sequencing Center for Infectious Disease"/>
            <person name="Wu L."/>
            <person name="Ma J."/>
        </authorList>
    </citation>
    <scope>NUCLEOTIDE SEQUENCE [LARGE SCALE GENOMIC DNA]</scope>
    <source>
        <strain evidence="2">CCUG 60559</strain>
    </source>
</reference>
<protein>
    <recommendedName>
        <fullName evidence="3">Lipoprotein</fullName>
    </recommendedName>
</protein>
<accession>A0ABW2ISU4</accession>
<evidence type="ECO:0008006" key="3">
    <source>
        <dbReference type="Google" id="ProtNLM"/>
    </source>
</evidence>
<dbReference type="RefSeq" id="WP_100687808.1">
    <property type="nucleotide sequence ID" value="NZ_JBHTBD010000001.1"/>
</dbReference>
<dbReference type="EMBL" id="JBHTBD010000001">
    <property type="protein sequence ID" value="MFC7294024.1"/>
    <property type="molecule type" value="Genomic_DNA"/>
</dbReference>
<dbReference type="Proteomes" id="UP001596506">
    <property type="component" value="Unassembled WGS sequence"/>
</dbReference>
<comment type="caution">
    <text evidence="1">The sequence shown here is derived from an EMBL/GenBank/DDBJ whole genome shotgun (WGS) entry which is preliminary data.</text>
</comment>
<evidence type="ECO:0000313" key="2">
    <source>
        <dbReference type="Proteomes" id="UP001596506"/>
    </source>
</evidence>
<name>A0ABW2ISU4_9GAMM</name>
<gene>
    <name evidence="1" type="ORF">ACFQQA_04720</name>
</gene>
<sequence length="311" mass="33439">MKDQTFVGRWIVISGATFLVACGGSGGGDESSKVTLSYDTENYAEKGVEISSNTNLDGVFALYDDLNEGFDLVEDIRTILISQSGGVSGTTNCDAGGTATVKYAGEGWNDDEVWELTDCVVSTYDYGDVFLNGSYRYVDTLTGESDTSESWKGFESFNVTGELKRTGEPLRLKGRADWDQAYQWDNTTESGRVINTIDAFELRIGDRYVAILNAETRLEGTEFDAEYAMSGKLIGSAIGGYIQMSTPTPLAISDYENCPTAGVIRLSSDGAAEVRYGSSAGGTATAVAIWVDGQIVESYDDCSSVGFTPVY</sequence>
<organism evidence="1 2">
    <name type="scientific">Marinobacter aromaticivorans</name>
    <dbReference type="NCBI Taxonomy" id="1494078"/>
    <lineage>
        <taxon>Bacteria</taxon>
        <taxon>Pseudomonadati</taxon>
        <taxon>Pseudomonadota</taxon>
        <taxon>Gammaproteobacteria</taxon>
        <taxon>Pseudomonadales</taxon>
        <taxon>Marinobacteraceae</taxon>
        <taxon>Marinobacter</taxon>
    </lineage>
</organism>
<evidence type="ECO:0000313" key="1">
    <source>
        <dbReference type="EMBL" id="MFC7294024.1"/>
    </source>
</evidence>